<proteinExistence type="predicted"/>
<dbReference type="AGR" id="WB:WBGene00010118"/>
<evidence type="ECO:0000313" key="4">
    <source>
        <dbReference type="WormBase" id="F55F3.4b"/>
    </source>
</evidence>
<evidence type="ECO:0000313" key="2">
    <source>
        <dbReference type="EMBL" id="VAY52624.1"/>
    </source>
</evidence>
<keyword evidence="3" id="KW-1185">Reference proteome</keyword>
<dbReference type="Bgee" id="WBGene00010118">
    <property type="expression patterns" value="Expressed in larva and 1 other cell type or tissue"/>
</dbReference>
<dbReference type="EMBL" id="BX284606">
    <property type="protein sequence ID" value="VAY52624.1"/>
    <property type="molecule type" value="Genomic_DNA"/>
</dbReference>
<dbReference type="AlphaFoldDB" id="A0A3B1E567"/>
<name>A0A3B1E567_CAEEL</name>
<protein>
    <submittedName>
        <fullName evidence="2">Glycoprotein</fullName>
    </submittedName>
</protein>
<evidence type="ECO:0000313" key="3">
    <source>
        <dbReference type="Proteomes" id="UP000001940"/>
    </source>
</evidence>
<dbReference type="OrthoDB" id="5807411at2759"/>
<gene>
    <name evidence="2" type="ORF">CELE_F55F3.4</name>
    <name evidence="2 4" type="ORF">F55F3.4</name>
</gene>
<dbReference type="WormBase" id="F55F3.4b">
    <property type="protein sequence ID" value="CE52794"/>
    <property type="gene ID" value="WBGene00010118"/>
</dbReference>
<reference evidence="2 3" key="1">
    <citation type="journal article" date="1998" name="Science">
        <title>Genome sequence of the nematode C. elegans: a platform for investigating biology.</title>
        <authorList>
            <consortium name="The C. elegans sequencing consortium"/>
            <person name="Sulson J.E."/>
            <person name="Waterston R."/>
        </authorList>
    </citation>
    <scope>NUCLEOTIDE SEQUENCE [LARGE SCALE GENOMIC DNA]</scope>
    <source>
        <strain evidence="2 3">Bristol N2</strain>
    </source>
</reference>
<feature type="chain" id="PRO_5017266123" evidence="1">
    <location>
        <begin position="19"/>
        <end position="334"/>
    </location>
</feature>
<sequence length="334" mass="38003">MVFRKRILLFLLVPFVTTSKKWLEIGSQKSESVIFPSNDIYGLIGPGDNPVVCLNISFERPMEVSLGDCYTSIPIRSIQNKIIHINRSQVDHAFNQILEGHESCEPNQLEIHIANNENYTVTGWYEVYRCMRQRTQFPSSGKQDTVVLHNDEYLPVVSTWEDRLTSIRFRLSRGVGVRRRIDMFQAIHAAIVSFSKTICFEYHGVGFIKFSMSKCDVSTKITVVLNSDTVFGLSHKEKSILKKINFEKCTGNEEWFIDIEPISEHAVTGLLDIYSCSPDSGEAEDIGSYFPTWIPNTSIMGLTRTIYFALLPYSEGHYSADLKQLLDTAVCDLD</sequence>
<accession>A0A3B1E567</accession>
<keyword evidence="1" id="KW-0732">Signal</keyword>
<feature type="signal peptide" evidence="1">
    <location>
        <begin position="1"/>
        <end position="18"/>
    </location>
</feature>
<dbReference type="Proteomes" id="UP000001940">
    <property type="component" value="Chromosome X"/>
</dbReference>
<organism evidence="2 3">
    <name type="scientific">Caenorhabditis elegans</name>
    <dbReference type="NCBI Taxonomy" id="6239"/>
    <lineage>
        <taxon>Eukaryota</taxon>
        <taxon>Metazoa</taxon>
        <taxon>Ecdysozoa</taxon>
        <taxon>Nematoda</taxon>
        <taxon>Chromadorea</taxon>
        <taxon>Rhabditida</taxon>
        <taxon>Rhabditina</taxon>
        <taxon>Rhabditomorpha</taxon>
        <taxon>Rhabditoidea</taxon>
        <taxon>Rhabditidae</taxon>
        <taxon>Peloderinae</taxon>
        <taxon>Caenorhabditis</taxon>
    </lineage>
</organism>
<dbReference type="ExpressionAtlas" id="A0A3B1E567">
    <property type="expression patterns" value="baseline and differential"/>
</dbReference>
<evidence type="ECO:0000256" key="1">
    <source>
        <dbReference type="SAM" id="SignalP"/>
    </source>
</evidence>